<proteinExistence type="inferred from homology"/>
<evidence type="ECO:0000256" key="1">
    <source>
        <dbReference type="ARBA" id="ARBA00009662"/>
    </source>
</evidence>
<dbReference type="InterPro" id="IPR036568">
    <property type="entry name" value="GGCT-like_sf"/>
</dbReference>
<evidence type="ECO:0000256" key="3">
    <source>
        <dbReference type="ARBA" id="ARBA00023239"/>
    </source>
</evidence>
<dbReference type="InterPro" id="IPR006840">
    <property type="entry name" value="ChaC"/>
</dbReference>
<reference evidence="7" key="1">
    <citation type="submission" date="2022-11" db="EMBL/GenBank/DDBJ databases">
        <title>Centuries of genome instability and evolution in soft-shell clam transmissible cancer (bioRxiv).</title>
        <authorList>
            <person name="Hart S.F.M."/>
            <person name="Yonemitsu M.A."/>
            <person name="Giersch R.M."/>
            <person name="Beal B.F."/>
            <person name="Arriagada G."/>
            <person name="Davis B.W."/>
            <person name="Ostrander E.A."/>
            <person name="Goff S.P."/>
            <person name="Metzger M.J."/>
        </authorList>
    </citation>
    <scope>NUCLEOTIDE SEQUENCE</scope>
    <source>
        <strain evidence="7">MELC-2E11</strain>
        <tissue evidence="7">Siphon/mantle</tissue>
    </source>
</reference>
<comment type="similarity">
    <text evidence="1">Belongs to the gamma-glutamylcyclotransferase family. ChaC subfamily.</text>
</comment>
<dbReference type="CDD" id="cd06661">
    <property type="entry name" value="GGCT_like"/>
    <property type="match status" value="1"/>
</dbReference>
<name>A0ABY7FKR6_MYAAR</name>
<dbReference type="Pfam" id="PF04752">
    <property type="entry name" value="ChaC"/>
    <property type="match status" value="1"/>
</dbReference>
<evidence type="ECO:0000313" key="8">
    <source>
        <dbReference type="Proteomes" id="UP001164746"/>
    </source>
</evidence>
<dbReference type="PANTHER" id="PTHR12192:SF2">
    <property type="entry name" value="GLUTATHIONE-SPECIFIC GAMMA-GLUTAMYLCYCLOTRANSFERASE 2"/>
    <property type="match status" value="1"/>
</dbReference>
<dbReference type="SUPFAM" id="SSF110857">
    <property type="entry name" value="Gamma-glutamyl cyclotransferase-like"/>
    <property type="match status" value="1"/>
</dbReference>
<dbReference type="EC" id="4.3.2.7" evidence="2"/>
<evidence type="ECO:0000256" key="5">
    <source>
        <dbReference type="ARBA" id="ARBA00045227"/>
    </source>
</evidence>
<evidence type="ECO:0000256" key="6">
    <source>
        <dbReference type="ARBA" id="ARBA00048073"/>
    </source>
</evidence>
<gene>
    <name evidence="7" type="ORF">MAR_001649</name>
</gene>
<evidence type="ECO:0000313" key="7">
    <source>
        <dbReference type="EMBL" id="WAR19811.1"/>
    </source>
</evidence>
<sequence>MLLTYFHSQSVSDSIMWVFGYGSLIWKVDFPFKRKITGFIKGYQRRFWQGSTDHRGVPGNPGRVVTLVPATDEDRVYGVAYEIHQEDAENVRKHLDHREKGGYTLVNVTFFADNPNEGQFDLGIYIGTQDNPNFLGPAPLDAIANQIFHSVGPSGKNIDYLLNLAHALRTTMPEVDDPHLFELERLVNDLKNRNEFNI</sequence>
<keyword evidence="8" id="KW-1185">Reference proteome</keyword>
<dbReference type="InterPro" id="IPR013024">
    <property type="entry name" value="GGCT-like"/>
</dbReference>
<protein>
    <recommendedName>
        <fullName evidence="2">glutathione-specific gamma-glutamylcyclotransferase</fullName>
        <ecNumber evidence="2">4.3.2.7</ecNumber>
    </recommendedName>
    <alternativeName>
        <fullName evidence="4">Cation transport regulator-like protein 2</fullName>
    </alternativeName>
</protein>
<dbReference type="Gene3D" id="3.10.490.10">
    <property type="entry name" value="Gamma-glutamyl cyclotransferase-like"/>
    <property type="match status" value="1"/>
</dbReference>
<keyword evidence="3" id="KW-0456">Lyase</keyword>
<organism evidence="7 8">
    <name type="scientific">Mya arenaria</name>
    <name type="common">Soft-shell clam</name>
    <dbReference type="NCBI Taxonomy" id="6604"/>
    <lineage>
        <taxon>Eukaryota</taxon>
        <taxon>Metazoa</taxon>
        <taxon>Spiralia</taxon>
        <taxon>Lophotrochozoa</taxon>
        <taxon>Mollusca</taxon>
        <taxon>Bivalvia</taxon>
        <taxon>Autobranchia</taxon>
        <taxon>Heteroconchia</taxon>
        <taxon>Euheterodonta</taxon>
        <taxon>Imparidentia</taxon>
        <taxon>Neoheterodontei</taxon>
        <taxon>Myida</taxon>
        <taxon>Myoidea</taxon>
        <taxon>Myidae</taxon>
        <taxon>Mya</taxon>
    </lineage>
</organism>
<dbReference type="EMBL" id="CP111022">
    <property type="protein sequence ID" value="WAR19811.1"/>
    <property type="molecule type" value="Genomic_DNA"/>
</dbReference>
<accession>A0ABY7FKR6</accession>
<evidence type="ECO:0000256" key="2">
    <source>
        <dbReference type="ARBA" id="ARBA00012344"/>
    </source>
</evidence>
<comment type="function">
    <text evidence="5">Catalyzes the cleavage of glutathione into 5-oxo-L-proline and a Cys-Gly dipeptide. Acts specifically on glutathione, but not on other gamma-glutamyl peptides.</text>
</comment>
<dbReference type="Proteomes" id="UP001164746">
    <property type="component" value="Chromosome 11"/>
</dbReference>
<comment type="catalytic activity">
    <reaction evidence="6">
        <text>glutathione = L-cysteinylglycine + 5-oxo-L-proline</text>
        <dbReference type="Rhea" id="RHEA:47724"/>
        <dbReference type="ChEBI" id="CHEBI:57925"/>
        <dbReference type="ChEBI" id="CHEBI:58402"/>
        <dbReference type="ChEBI" id="CHEBI:61694"/>
        <dbReference type="EC" id="4.3.2.7"/>
    </reaction>
</comment>
<dbReference type="PANTHER" id="PTHR12192">
    <property type="entry name" value="CATION TRANSPORT PROTEIN CHAC-RELATED"/>
    <property type="match status" value="1"/>
</dbReference>
<evidence type="ECO:0000256" key="4">
    <source>
        <dbReference type="ARBA" id="ARBA00043195"/>
    </source>
</evidence>